<dbReference type="InterPro" id="IPR006058">
    <property type="entry name" value="2Fe2S_fd_BS"/>
</dbReference>
<dbReference type="PANTHER" id="PTHR11921:SF41">
    <property type="entry name" value="SUCCINATE DEHYDROGENASE"/>
    <property type="match status" value="1"/>
</dbReference>
<keyword evidence="3" id="KW-0560">Oxidoreductase</keyword>
<protein>
    <submittedName>
        <fullName evidence="3">Succinate dehydrogenase iron-sulfur protein</fullName>
        <ecNumber evidence="3">1.3.5.1</ecNumber>
    </submittedName>
</protein>
<dbReference type="GO" id="GO:0009060">
    <property type="term" value="P:aerobic respiration"/>
    <property type="evidence" value="ECO:0007669"/>
    <property type="project" value="TreeGrafter"/>
</dbReference>
<dbReference type="Gene3D" id="3.10.20.30">
    <property type="match status" value="1"/>
</dbReference>
<evidence type="ECO:0000259" key="1">
    <source>
        <dbReference type="PROSITE" id="PS51085"/>
    </source>
</evidence>
<name>A0A3B0UFJ4_9ZZZZ</name>
<dbReference type="SUPFAM" id="SSF46548">
    <property type="entry name" value="alpha-helical ferredoxin"/>
    <property type="match status" value="1"/>
</dbReference>
<dbReference type="EMBL" id="UOER01000379">
    <property type="protein sequence ID" value="VAW25372.1"/>
    <property type="molecule type" value="Genomic_DNA"/>
</dbReference>
<dbReference type="GO" id="GO:0008177">
    <property type="term" value="F:succinate dehydrogenase (quinone) activity"/>
    <property type="evidence" value="ECO:0007669"/>
    <property type="project" value="UniProtKB-EC"/>
</dbReference>
<dbReference type="PANTHER" id="PTHR11921">
    <property type="entry name" value="SUCCINATE DEHYDROGENASE IRON-SULFUR PROTEIN"/>
    <property type="match status" value="1"/>
</dbReference>
<dbReference type="InterPro" id="IPR009051">
    <property type="entry name" value="Helical_ferredxn"/>
</dbReference>
<dbReference type="InterPro" id="IPR036010">
    <property type="entry name" value="2Fe-2S_ferredoxin-like_sf"/>
</dbReference>
<dbReference type="InterPro" id="IPR001041">
    <property type="entry name" value="2Fe-2S_ferredoxin-type"/>
</dbReference>
<dbReference type="PROSITE" id="PS00197">
    <property type="entry name" value="2FE2S_FER_1"/>
    <property type="match status" value="1"/>
</dbReference>
<dbReference type="Gene3D" id="1.10.1060.10">
    <property type="entry name" value="Alpha-helical ferredoxin"/>
    <property type="match status" value="1"/>
</dbReference>
<dbReference type="SUPFAM" id="SSF54292">
    <property type="entry name" value="2Fe-2S ferredoxin-like"/>
    <property type="match status" value="1"/>
</dbReference>
<dbReference type="PROSITE" id="PS51379">
    <property type="entry name" value="4FE4S_FER_2"/>
    <property type="match status" value="1"/>
</dbReference>
<dbReference type="NCBIfam" id="NF005746">
    <property type="entry name" value="PRK07570.1"/>
    <property type="match status" value="1"/>
</dbReference>
<accession>A0A3B0UFJ4</accession>
<organism evidence="3">
    <name type="scientific">hydrothermal vent metagenome</name>
    <dbReference type="NCBI Taxonomy" id="652676"/>
    <lineage>
        <taxon>unclassified sequences</taxon>
        <taxon>metagenomes</taxon>
        <taxon>ecological metagenomes</taxon>
    </lineage>
</organism>
<dbReference type="InterPro" id="IPR050573">
    <property type="entry name" value="SDH/FRD_Iron-Sulfur"/>
</dbReference>
<evidence type="ECO:0000313" key="3">
    <source>
        <dbReference type="EMBL" id="VAW25372.1"/>
    </source>
</evidence>
<dbReference type="PROSITE" id="PS51085">
    <property type="entry name" value="2FE2S_FER_2"/>
    <property type="match status" value="1"/>
</dbReference>
<dbReference type="AlphaFoldDB" id="A0A3B0UFJ4"/>
<dbReference type="GO" id="GO:0009055">
    <property type="term" value="F:electron transfer activity"/>
    <property type="evidence" value="ECO:0007669"/>
    <property type="project" value="InterPro"/>
</dbReference>
<dbReference type="EC" id="1.3.5.1" evidence="3"/>
<dbReference type="GO" id="GO:0022904">
    <property type="term" value="P:respiratory electron transport chain"/>
    <property type="evidence" value="ECO:0007669"/>
    <property type="project" value="TreeGrafter"/>
</dbReference>
<dbReference type="InterPro" id="IPR012675">
    <property type="entry name" value="Beta-grasp_dom_sf"/>
</dbReference>
<sequence length="248" mass="27127">MKLTLKIWRQKNAQTKGKLVTYKLTDLSSDMSFLEMLDVLNEQLAVKGEPAVEFDHDCREGICGQCSLVINGQAHGPESHYTTCQTHLRSFKNGDTLTIEPFRANSFPVIRDLKVDRSSMDKIIQAGGYISSFTGMAPEANAIPIHHDIAESAFDSAACIGCGACIATCKNSSAALFVSAKVAHLAKLPQGKIERSERVLWMVNAQDEEGFGSCTNTGACAVVCPQEVQLLDIARMNYEYNRAKCVSK</sequence>
<dbReference type="InterPro" id="IPR025192">
    <property type="entry name" value="Succ_DH/fum_Rdtase_N"/>
</dbReference>
<gene>
    <name evidence="3" type="ORF">MNBD_BACTEROID04-1153</name>
</gene>
<proteinExistence type="predicted"/>
<dbReference type="InterPro" id="IPR017896">
    <property type="entry name" value="4Fe4S_Fe-S-bd"/>
</dbReference>
<dbReference type="GO" id="GO:0051537">
    <property type="term" value="F:2 iron, 2 sulfur cluster binding"/>
    <property type="evidence" value="ECO:0007669"/>
    <property type="project" value="InterPro"/>
</dbReference>
<feature type="domain" description="4Fe-4S ferredoxin-type" evidence="2">
    <location>
        <begin position="150"/>
        <end position="181"/>
    </location>
</feature>
<feature type="domain" description="2Fe-2S ferredoxin-type" evidence="1">
    <location>
        <begin position="18"/>
        <end position="103"/>
    </location>
</feature>
<reference evidence="3" key="1">
    <citation type="submission" date="2018-06" db="EMBL/GenBank/DDBJ databases">
        <authorList>
            <person name="Zhirakovskaya E."/>
        </authorList>
    </citation>
    <scope>NUCLEOTIDE SEQUENCE</scope>
</reference>
<dbReference type="Pfam" id="PF13085">
    <property type="entry name" value="Fer2_3"/>
    <property type="match status" value="1"/>
</dbReference>
<evidence type="ECO:0000259" key="2">
    <source>
        <dbReference type="PROSITE" id="PS51379"/>
    </source>
</evidence>
<dbReference type="Pfam" id="PF13183">
    <property type="entry name" value="Fer4_8"/>
    <property type="match status" value="1"/>
</dbReference>